<protein>
    <submittedName>
        <fullName evidence="8">DUF490 domain-containing protein</fullName>
    </submittedName>
</protein>
<keyword evidence="4 6" id="KW-0472">Membrane</keyword>
<dbReference type="GO" id="GO:0009306">
    <property type="term" value="P:protein secretion"/>
    <property type="evidence" value="ECO:0007669"/>
    <property type="project" value="InterPro"/>
</dbReference>
<dbReference type="PANTHER" id="PTHR36985:SF1">
    <property type="entry name" value="TRANSLOCATION AND ASSEMBLY MODULE SUBUNIT TAMB"/>
    <property type="match status" value="1"/>
</dbReference>
<dbReference type="RefSeq" id="WP_189579003.1">
    <property type="nucleotide sequence ID" value="NZ_BMYF01000003.1"/>
</dbReference>
<keyword evidence="2 6" id="KW-0812">Transmembrane</keyword>
<evidence type="ECO:0000313" key="9">
    <source>
        <dbReference type="Proteomes" id="UP000642809"/>
    </source>
</evidence>
<organism evidence="8 9">
    <name type="scientific">Mongoliitalea lutea</name>
    <dbReference type="NCBI Taxonomy" id="849756"/>
    <lineage>
        <taxon>Bacteria</taxon>
        <taxon>Pseudomonadati</taxon>
        <taxon>Bacteroidota</taxon>
        <taxon>Cytophagia</taxon>
        <taxon>Cytophagales</taxon>
        <taxon>Cyclobacteriaceae</taxon>
        <taxon>Mongoliitalea</taxon>
    </lineage>
</organism>
<dbReference type="Proteomes" id="UP000642809">
    <property type="component" value="Unassembled WGS sequence"/>
</dbReference>
<dbReference type="GO" id="GO:0005886">
    <property type="term" value="C:plasma membrane"/>
    <property type="evidence" value="ECO:0007669"/>
    <property type="project" value="InterPro"/>
</dbReference>
<comment type="subcellular location">
    <subcellularLocation>
        <location evidence="1">Membrane</location>
        <topology evidence="1">Single-pass membrane protein</topology>
    </subcellularLocation>
</comment>
<evidence type="ECO:0000256" key="6">
    <source>
        <dbReference type="SAM" id="Phobius"/>
    </source>
</evidence>
<proteinExistence type="predicted"/>
<name>A0A8J3G4D8_9BACT</name>
<evidence type="ECO:0000256" key="3">
    <source>
        <dbReference type="ARBA" id="ARBA00022989"/>
    </source>
</evidence>
<dbReference type="InterPro" id="IPR007452">
    <property type="entry name" value="TamB_C"/>
</dbReference>
<feature type="transmembrane region" description="Helical" evidence="6">
    <location>
        <begin position="20"/>
        <end position="41"/>
    </location>
</feature>
<evidence type="ECO:0000256" key="5">
    <source>
        <dbReference type="SAM" id="MobiDB-lite"/>
    </source>
</evidence>
<evidence type="ECO:0000313" key="8">
    <source>
        <dbReference type="EMBL" id="GHB28420.1"/>
    </source>
</evidence>
<keyword evidence="9" id="KW-1185">Reference proteome</keyword>
<reference evidence="8" key="1">
    <citation type="journal article" date="2014" name="Int. J. Syst. Evol. Microbiol.">
        <title>Complete genome sequence of Corynebacterium casei LMG S-19264T (=DSM 44701T), isolated from a smear-ripened cheese.</title>
        <authorList>
            <consortium name="US DOE Joint Genome Institute (JGI-PGF)"/>
            <person name="Walter F."/>
            <person name="Albersmeier A."/>
            <person name="Kalinowski J."/>
            <person name="Ruckert C."/>
        </authorList>
    </citation>
    <scope>NUCLEOTIDE SEQUENCE</scope>
    <source>
        <strain evidence="8">KCTC 23224</strain>
    </source>
</reference>
<feature type="domain" description="Translocation and assembly module TamB C-terminal" evidence="7">
    <location>
        <begin position="1198"/>
        <end position="1657"/>
    </location>
</feature>
<feature type="region of interest" description="Disordered" evidence="5">
    <location>
        <begin position="1668"/>
        <end position="1692"/>
    </location>
</feature>
<dbReference type="EMBL" id="BMYF01000003">
    <property type="protein sequence ID" value="GHB28420.1"/>
    <property type="molecule type" value="Genomic_DNA"/>
</dbReference>
<comment type="caution">
    <text evidence="8">The sequence shown here is derived from an EMBL/GenBank/DDBJ whole genome shotgun (WGS) entry which is preliminary data.</text>
</comment>
<accession>A0A8J3G4D8</accession>
<gene>
    <name evidence="8" type="ORF">GCM10008106_06310</name>
</gene>
<evidence type="ECO:0000256" key="2">
    <source>
        <dbReference type="ARBA" id="ARBA00022692"/>
    </source>
</evidence>
<keyword evidence="3 6" id="KW-1133">Transmembrane helix</keyword>
<dbReference type="Pfam" id="PF04357">
    <property type="entry name" value="TamB"/>
    <property type="match status" value="1"/>
</dbReference>
<evidence type="ECO:0000259" key="7">
    <source>
        <dbReference type="Pfam" id="PF04357"/>
    </source>
</evidence>
<reference evidence="8" key="2">
    <citation type="submission" date="2020-09" db="EMBL/GenBank/DDBJ databases">
        <authorList>
            <person name="Sun Q."/>
            <person name="Kim S."/>
        </authorList>
    </citation>
    <scope>NUCLEOTIDE SEQUENCE</scope>
    <source>
        <strain evidence="8">KCTC 23224</strain>
    </source>
</reference>
<dbReference type="PANTHER" id="PTHR36985">
    <property type="entry name" value="TRANSLOCATION AND ASSEMBLY MODULE SUBUNIT TAMB"/>
    <property type="match status" value="1"/>
</dbReference>
<evidence type="ECO:0000256" key="1">
    <source>
        <dbReference type="ARBA" id="ARBA00004167"/>
    </source>
</evidence>
<evidence type="ECO:0000256" key="4">
    <source>
        <dbReference type="ARBA" id="ARBA00023136"/>
    </source>
</evidence>
<sequence length="1692" mass="189420">MSLRVQPNTITIKRFFYRLLKILGGVLAFLILFIGLTILFIRSPWGQNIIVTKAVDYLSKKTGAEISIGRLFITFSGDLYLEDLYVSDAKGDTLVYSGSLETGVAIRPLIQSGDITVTKLEWERLVARVSRSDESEAFNFDFLLAPFVGEPSQEEENYATADESESDFPKIKLPVVSIKKVDLIYDDQWLGIDASLRWDTFRLDAQTVDLNQMNFDLKALLLTEASIRYVQSKPFEPSTDQEEDTGTPLPLITLQNGQLHNIALYYESILDGILADVHIGDFKLQLPEADLESQKVLLKSISLENSSIDLALKTVEKDISNTTEPESPSGFEWPDWTVHLHYLGLSNVDLNYTLDDNLPRVGYFNPDALAVRDFNLETHALSLEPGKIALKLDELRFQEASGFQLKEFGMDFLLTDQKLDIPKVTFQTGESKLSSAINLTFASINDWMANPLAMNYTINLLEFGTNFRELSLFEPSLSKEDWYQEIRGKALAINGTVAGNEHQVKVNSLNASYNRDLRFAMKAGEFFNYLDTEKLSLAINEAKLTGTKASIAGFLTEDIEAYVPENYALAIQGKGSMKDFEGTIDFKSSLGDAFANLLLKDQDAWIVSTELQLKELQVGSMLDLPELEPISLQLALDGEIKDVYKSIAQLNLGFDQLIWDGIDFSALEIQASLEQKDAELTVSHPLEFLKMDLQVKATIDTLRPEMQLLLDLKNLNAQHLGLTKQAVNTTFKSTGEFAFDGSDFVGELMISDAFMRIQGQRSIPMGDMQLTVENKETKSSLKLISDFLNGEVKGNRGFDVIGEALTAYIEDQLAVEKLPREQLEDVKARGNFTFQSTPFIDQLLIANVERIDSISVDFDFDAQASRLNGQMKVPFMQYGGLGVDSLLLTLTGNKEELKVALSFESLDTGPVAMEETKFSGRLKEREIFTQFQSKQGDDFIIFVKSHIFWEGDTLVYKIIPENFTLNKRAWEIPEANAVRYAEGYLAFESFDLTRTNQRFSLTNQMEGIDEDHFALLVDNFDVNTITSFLNPDEPFLKGRANGSIIIERPLADIGFLADFSIKDLVALDIPLGTLSLDADSQNLKEYVFGLHLKDGLIDADIEGQLRSDKVASLLDLDVAIQSIDLKLIEILSEGEITNATGKLSGQLKAFGSTDDLDYKGFLKLDQAGFKVSAINAQFAFPDERVDINRDYLEFKDFTMKDALGSNFLVNGRILTEDYSDIGFDLTLKTKGFQLLNSTRADNDLFFGRANIDLDMKVTGPLSLPKIDVIFAMNRGSEITFIVPEDQLDMQERDGVVLMVNRKDPYEMFYQRELELYTQGAQGFDVRANIKIDPNFVFNLIVDERTGDNLKLQGEADLNMLMDQNGNISLSGKYEVKQGHYELNLFGLVNRRFLLGEGSSVTWTGDPLDANLDLTAIYNVRTSAAELMQAQLSGSDASTRGQFRQVLPFMVYLNIKGELMSPEISFELDMPENERGVFGGNVYAAVTQLNEKEDELTKQVFALLVLNQFFPSMGNDGSTGGSVNLARSSVSQVLSTQLNALSDRLFGESGFSLDFDLDSFTDYQNGGPQDRTQLSVAAKQTLMDDRLVISIGGQVDVEGGDRGQVNQGDALFGDVSIEYLLDQRAQWRAKAFRRNQFESVIDGQLIVTGIALIFNKEFNAFAELWKRRSKEAENTSDETKPVQEAQLKEEEYE</sequence>